<name>A0A371FTP2_MUCPR</name>
<dbReference type="Proteomes" id="UP000257109">
    <property type="component" value="Unassembled WGS sequence"/>
</dbReference>
<keyword evidence="3" id="KW-1185">Reference proteome</keyword>
<evidence type="ECO:0000313" key="3">
    <source>
        <dbReference type="Proteomes" id="UP000257109"/>
    </source>
</evidence>
<dbReference type="AlphaFoldDB" id="A0A371FTP2"/>
<evidence type="ECO:0000313" key="2">
    <source>
        <dbReference type="EMBL" id="RDX81423.1"/>
    </source>
</evidence>
<organism evidence="2 3">
    <name type="scientific">Mucuna pruriens</name>
    <name type="common">Velvet bean</name>
    <name type="synonym">Dolichos pruriens</name>
    <dbReference type="NCBI Taxonomy" id="157652"/>
    <lineage>
        <taxon>Eukaryota</taxon>
        <taxon>Viridiplantae</taxon>
        <taxon>Streptophyta</taxon>
        <taxon>Embryophyta</taxon>
        <taxon>Tracheophyta</taxon>
        <taxon>Spermatophyta</taxon>
        <taxon>Magnoliopsida</taxon>
        <taxon>eudicotyledons</taxon>
        <taxon>Gunneridae</taxon>
        <taxon>Pentapetalae</taxon>
        <taxon>rosids</taxon>
        <taxon>fabids</taxon>
        <taxon>Fabales</taxon>
        <taxon>Fabaceae</taxon>
        <taxon>Papilionoideae</taxon>
        <taxon>50 kb inversion clade</taxon>
        <taxon>NPAAA clade</taxon>
        <taxon>indigoferoid/millettioid clade</taxon>
        <taxon>Phaseoleae</taxon>
        <taxon>Mucuna</taxon>
    </lineage>
</organism>
<proteinExistence type="predicted"/>
<dbReference type="OrthoDB" id="1713762at2759"/>
<sequence length="219" mass="25202">MSSLVILPQPSVVTQLAVNFAIRTSWVDGAKRTFGVRVVVKFGIRKSKNMHVGHTSDSVSFIPETDNFEIKPDFSNNPLYELDPMENNNNRTLKELAMPDRQKTGLYLQPVMFTTWEEIKRMFLEKFFPMSKTAAIRKEICGIRQHSGEMVHEYRERFNKLCATCSHHQINEHLLLQYFYEGLLMMERSMIDAASGGALMDKTLVVAQHLISNMVSNRK</sequence>
<dbReference type="PANTHER" id="PTHR33223">
    <property type="entry name" value="CCHC-TYPE DOMAIN-CONTAINING PROTEIN"/>
    <property type="match status" value="1"/>
</dbReference>
<dbReference type="Pfam" id="PF03732">
    <property type="entry name" value="Retrotrans_gag"/>
    <property type="match status" value="1"/>
</dbReference>
<gene>
    <name evidence="2" type="ORF">CR513_37905</name>
</gene>
<dbReference type="PANTHER" id="PTHR33223:SF3">
    <property type="match status" value="1"/>
</dbReference>
<feature type="domain" description="Retrotransposon gag" evidence="1">
    <location>
        <begin position="113"/>
        <end position="183"/>
    </location>
</feature>
<dbReference type="InterPro" id="IPR005162">
    <property type="entry name" value="Retrotrans_gag_dom"/>
</dbReference>
<dbReference type="EMBL" id="QJKJ01007937">
    <property type="protein sequence ID" value="RDX81423.1"/>
    <property type="molecule type" value="Genomic_DNA"/>
</dbReference>
<accession>A0A371FTP2</accession>
<comment type="caution">
    <text evidence="2">The sequence shown here is derived from an EMBL/GenBank/DDBJ whole genome shotgun (WGS) entry which is preliminary data.</text>
</comment>
<evidence type="ECO:0000259" key="1">
    <source>
        <dbReference type="Pfam" id="PF03732"/>
    </source>
</evidence>
<reference evidence="2" key="1">
    <citation type="submission" date="2018-05" db="EMBL/GenBank/DDBJ databases">
        <title>Draft genome of Mucuna pruriens seed.</title>
        <authorList>
            <person name="Nnadi N.E."/>
            <person name="Vos R."/>
            <person name="Hasami M.H."/>
            <person name="Devisetty U.K."/>
            <person name="Aguiy J.C."/>
        </authorList>
    </citation>
    <scope>NUCLEOTIDE SEQUENCE [LARGE SCALE GENOMIC DNA]</scope>
    <source>
        <strain evidence="2">JCA_2017</strain>
    </source>
</reference>
<protein>
    <recommendedName>
        <fullName evidence="1">Retrotransposon gag domain-containing protein</fullName>
    </recommendedName>
</protein>
<feature type="non-terminal residue" evidence="2">
    <location>
        <position position="1"/>
    </location>
</feature>